<dbReference type="EMBL" id="JAULSW010000010">
    <property type="protein sequence ID" value="KAK3368457.1"/>
    <property type="molecule type" value="Genomic_DNA"/>
</dbReference>
<dbReference type="AlphaFoldDB" id="A0AAE0N2M4"/>
<evidence type="ECO:0000313" key="1">
    <source>
        <dbReference type="EMBL" id="KAK3368457.1"/>
    </source>
</evidence>
<keyword evidence="2" id="KW-1185">Reference proteome</keyword>
<comment type="caution">
    <text evidence="1">The sequence shown here is derived from an EMBL/GenBank/DDBJ whole genome shotgun (WGS) entry which is preliminary data.</text>
</comment>
<reference evidence="1" key="2">
    <citation type="submission" date="2023-06" db="EMBL/GenBank/DDBJ databases">
        <authorList>
            <consortium name="Lawrence Berkeley National Laboratory"/>
            <person name="Haridas S."/>
            <person name="Hensen N."/>
            <person name="Bonometti L."/>
            <person name="Westerberg I."/>
            <person name="Brannstrom I.O."/>
            <person name="Guillou S."/>
            <person name="Cros-Aarteil S."/>
            <person name="Calhoun S."/>
            <person name="Kuo A."/>
            <person name="Mondo S."/>
            <person name="Pangilinan J."/>
            <person name="Riley R."/>
            <person name="LaButti K."/>
            <person name="Andreopoulos B."/>
            <person name="Lipzen A."/>
            <person name="Chen C."/>
            <person name="Yanf M."/>
            <person name="Daum C."/>
            <person name="Ng V."/>
            <person name="Clum A."/>
            <person name="Steindorff A."/>
            <person name="Ohm R."/>
            <person name="Martin F."/>
            <person name="Silar P."/>
            <person name="Natvig D."/>
            <person name="Lalanne C."/>
            <person name="Gautier V."/>
            <person name="Ament-velasquez S.L."/>
            <person name="Kruys A."/>
            <person name="Hutchinson M.I."/>
            <person name="Powell A.J."/>
            <person name="Barry K."/>
            <person name="Miller A.N."/>
            <person name="Grigoriev I.V."/>
            <person name="Debuchy R."/>
            <person name="Gladieux P."/>
            <person name="Thoren M.H."/>
            <person name="Johannesson H."/>
        </authorList>
    </citation>
    <scope>NUCLEOTIDE SEQUENCE</scope>
    <source>
        <strain evidence="1">CBS 232.78</strain>
    </source>
</reference>
<accession>A0AAE0N2M4</accession>
<name>A0AAE0N2M4_9PEZI</name>
<proteinExistence type="predicted"/>
<organism evidence="1 2">
    <name type="scientific">Podospora didyma</name>
    <dbReference type="NCBI Taxonomy" id="330526"/>
    <lineage>
        <taxon>Eukaryota</taxon>
        <taxon>Fungi</taxon>
        <taxon>Dikarya</taxon>
        <taxon>Ascomycota</taxon>
        <taxon>Pezizomycotina</taxon>
        <taxon>Sordariomycetes</taxon>
        <taxon>Sordariomycetidae</taxon>
        <taxon>Sordariales</taxon>
        <taxon>Podosporaceae</taxon>
        <taxon>Podospora</taxon>
    </lineage>
</organism>
<gene>
    <name evidence="1" type="ORF">B0H63DRAFT_515066</name>
</gene>
<protein>
    <submittedName>
        <fullName evidence="1">Uncharacterized protein</fullName>
    </submittedName>
</protein>
<dbReference type="Proteomes" id="UP001285441">
    <property type="component" value="Unassembled WGS sequence"/>
</dbReference>
<evidence type="ECO:0000313" key="2">
    <source>
        <dbReference type="Proteomes" id="UP001285441"/>
    </source>
</evidence>
<sequence>MAYDNFYFRNESAQHGSAKRLTTPPSPVLKLSPSALSEAQGIEVTWPEPRVIEVAYVKEPVYNDGLSGLGDEGGEETEEPAPDDDFLVSYDGAIECVGLRLTCGAARWLQTDSGSRVIEDQSLEKCLDPIALQVCHEPQAHAIGQFKPMQHPKLDSWAFYFNPRSDILWLNTDVTDNPNTLNELQAYYGKQLN</sequence>
<reference evidence="1" key="1">
    <citation type="journal article" date="2023" name="Mol. Phylogenet. Evol.">
        <title>Genome-scale phylogeny and comparative genomics of the fungal order Sordariales.</title>
        <authorList>
            <person name="Hensen N."/>
            <person name="Bonometti L."/>
            <person name="Westerberg I."/>
            <person name="Brannstrom I.O."/>
            <person name="Guillou S."/>
            <person name="Cros-Aarteil S."/>
            <person name="Calhoun S."/>
            <person name="Haridas S."/>
            <person name="Kuo A."/>
            <person name="Mondo S."/>
            <person name="Pangilinan J."/>
            <person name="Riley R."/>
            <person name="LaButti K."/>
            <person name="Andreopoulos B."/>
            <person name="Lipzen A."/>
            <person name="Chen C."/>
            <person name="Yan M."/>
            <person name="Daum C."/>
            <person name="Ng V."/>
            <person name="Clum A."/>
            <person name="Steindorff A."/>
            <person name="Ohm R.A."/>
            <person name="Martin F."/>
            <person name="Silar P."/>
            <person name="Natvig D.O."/>
            <person name="Lalanne C."/>
            <person name="Gautier V."/>
            <person name="Ament-Velasquez S.L."/>
            <person name="Kruys A."/>
            <person name="Hutchinson M.I."/>
            <person name="Powell A.J."/>
            <person name="Barry K."/>
            <person name="Miller A.N."/>
            <person name="Grigoriev I.V."/>
            <person name="Debuchy R."/>
            <person name="Gladieux P."/>
            <person name="Hiltunen Thoren M."/>
            <person name="Johannesson H."/>
        </authorList>
    </citation>
    <scope>NUCLEOTIDE SEQUENCE</scope>
    <source>
        <strain evidence="1">CBS 232.78</strain>
    </source>
</reference>